<sequence>MTVKPSFDPLIAAEDLILLQTRPELLHPAAGVQPVGPFGGRTPRDVLFSLWNAPLWAVLPLVVAPLYWRQRTATWPRRFWLRRPVFWLWQCWLRRPVFWAVIAGAIGQVAAGAVLVLAPGGVFVLSGAVVVAFGVLLARCGQGRAGALARRLHGSYVLPGDLDTATAALLGRVQQAIQVVLAAEVTKEGLLDDLRNFVMLPEQKWEVAQILLEISRLSEEQRTARQAGRNAELAQVMGPQAQALKLATASVTERIEAIERYAEQVKAADLALLQWKTLQRLADNSDAYGELLARTVRDELAIAEIDGLTDDAKQVEEALRRSVEKARRTGLSLLPGGLAEAG</sequence>
<dbReference type="EMBL" id="VCKZ01000388">
    <property type="protein sequence ID" value="TMR29317.1"/>
    <property type="molecule type" value="Genomic_DNA"/>
</dbReference>
<reference evidence="2 3" key="1">
    <citation type="submission" date="2019-05" db="EMBL/GenBank/DDBJ databases">
        <title>Draft genome sequence of Actinomadura geliboluensis A8036.</title>
        <authorList>
            <person name="Saricaoglu S."/>
            <person name="Isik K."/>
        </authorList>
    </citation>
    <scope>NUCLEOTIDE SEQUENCE [LARGE SCALE GENOMIC DNA]</scope>
    <source>
        <strain evidence="2 3">A8036</strain>
    </source>
</reference>
<accession>A0A5S4G8H6</accession>
<keyword evidence="1" id="KW-1133">Transmembrane helix</keyword>
<keyword evidence="1" id="KW-0472">Membrane</keyword>
<organism evidence="2 3">
    <name type="scientific">Actinomadura geliboluensis</name>
    <dbReference type="NCBI Taxonomy" id="882440"/>
    <lineage>
        <taxon>Bacteria</taxon>
        <taxon>Bacillati</taxon>
        <taxon>Actinomycetota</taxon>
        <taxon>Actinomycetes</taxon>
        <taxon>Streptosporangiales</taxon>
        <taxon>Thermomonosporaceae</taxon>
        <taxon>Actinomadura</taxon>
    </lineage>
</organism>
<proteinExistence type="predicted"/>
<evidence type="ECO:0000313" key="2">
    <source>
        <dbReference type="EMBL" id="TMR29317.1"/>
    </source>
</evidence>
<keyword evidence="3" id="KW-1185">Reference proteome</keyword>
<gene>
    <name evidence="2" type="ORF">ETD96_35850</name>
</gene>
<comment type="caution">
    <text evidence="2">The sequence shown here is derived from an EMBL/GenBank/DDBJ whole genome shotgun (WGS) entry which is preliminary data.</text>
</comment>
<dbReference type="Proteomes" id="UP000305238">
    <property type="component" value="Unassembled WGS sequence"/>
</dbReference>
<feature type="transmembrane region" description="Helical" evidence="1">
    <location>
        <begin position="97"/>
        <end position="117"/>
    </location>
</feature>
<dbReference type="OrthoDB" id="3425023at2"/>
<name>A0A5S4G8H6_9ACTN</name>
<keyword evidence="1" id="KW-0812">Transmembrane</keyword>
<evidence type="ECO:0000313" key="3">
    <source>
        <dbReference type="Proteomes" id="UP000305238"/>
    </source>
</evidence>
<dbReference type="AlphaFoldDB" id="A0A5S4G8H6"/>
<dbReference type="RefSeq" id="WP_138640915.1">
    <property type="nucleotide sequence ID" value="NZ_VCKZ01000388.1"/>
</dbReference>
<feature type="transmembrane region" description="Helical" evidence="1">
    <location>
        <begin position="123"/>
        <end position="141"/>
    </location>
</feature>
<evidence type="ECO:0000256" key="1">
    <source>
        <dbReference type="SAM" id="Phobius"/>
    </source>
</evidence>
<protein>
    <submittedName>
        <fullName evidence="2">Uncharacterized protein</fullName>
    </submittedName>
</protein>
<feature type="transmembrane region" description="Helical" evidence="1">
    <location>
        <begin position="46"/>
        <end position="68"/>
    </location>
</feature>